<dbReference type="SUPFAM" id="SSF51569">
    <property type="entry name" value="Aldolase"/>
    <property type="match status" value="1"/>
</dbReference>
<dbReference type="Pfam" id="PF08666">
    <property type="entry name" value="SAF"/>
    <property type="match status" value="1"/>
</dbReference>
<dbReference type="InterPro" id="IPR036732">
    <property type="entry name" value="AFP_Neu5c_C_sf"/>
</dbReference>
<dbReference type="InterPro" id="IPR013132">
    <property type="entry name" value="PseI/NeuA/B-like_N"/>
</dbReference>
<dbReference type="InterPro" id="IPR006190">
    <property type="entry name" value="SAF_AFP_Neu5Ac"/>
</dbReference>
<keyword evidence="3" id="KW-1185">Reference proteome</keyword>
<accession>A0A7L5IQ03</accession>
<proteinExistence type="predicted"/>
<dbReference type="SUPFAM" id="SSF51269">
    <property type="entry name" value="AFP III-like domain"/>
    <property type="match status" value="1"/>
</dbReference>
<dbReference type="CDD" id="cd11615">
    <property type="entry name" value="SAF_NeuB_like"/>
    <property type="match status" value="1"/>
</dbReference>
<dbReference type="PANTHER" id="PTHR42966:SF1">
    <property type="entry name" value="SIALIC ACID SYNTHASE"/>
    <property type="match status" value="1"/>
</dbReference>
<dbReference type="PROSITE" id="PS50844">
    <property type="entry name" value="AFP_LIKE"/>
    <property type="match status" value="1"/>
</dbReference>
<protein>
    <submittedName>
        <fullName evidence="2">Legionaminic acid synthase</fullName>
        <ecNumber evidence="2">2.5.1.101</ecNumber>
    </submittedName>
</protein>
<dbReference type="InterPro" id="IPR057736">
    <property type="entry name" value="SAF_PseI/NeuA/NeuB"/>
</dbReference>
<dbReference type="Pfam" id="PF03102">
    <property type="entry name" value="NeuB"/>
    <property type="match status" value="1"/>
</dbReference>
<dbReference type="Gene3D" id="3.20.20.70">
    <property type="entry name" value="Aldolase class I"/>
    <property type="match status" value="1"/>
</dbReference>
<dbReference type="InterPro" id="IPR051690">
    <property type="entry name" value="PseI-like"/>
</dbReference>
<dbReference type="GO" id="GO:0016051">
    <property type="term" value="P:carbohydrate biosynthetic process"/>
    <property type="evidence" value="ECO:0007669"/>
    <property type="project" value="InterPro"/>
</dbReference>
<dbReference type="NCBIfam" id="TIGR03569">
    <property type="entry name" value="NeuB_NnaB"/>
    <property type="match status" value="1"/>
</dbReference>
<dbReference type="EC" id="2.5.1.101" evidence="2"/>
<evidence type="ECO:0000313" key="2">
    <source>
        <dbReference type="EMBL" id="QKF80159.1"/>
    </source>
</evidence>
<organism evidence="2 3">
    <name type="scientific">Campylobacter armoricus</name>
    <dbReference type="NCBI Taxonomy" id="2505970"/>
    <lineage>
        <taxon>Bacteria</taxon>
        <taxon>Pseudomonadati</taxon>
        <taxon>Campylobacterota</taxon>
        <taxon>Epsilonproteobacteria</taxon>
        <taxon>Campylobacterales</taxon>
        <taxon>Campylobacteraceae</taxon>
        <taxon>Campylobacter</taxon>
    </lineage>
</organism>
<dbReference type="GO" id="GO:0047444">
    <property type="term" value="F:N-acylneuraminate-9-phosphate synthase activity"/>
    <property type="evidence" value="ECO:0007669"/>
    <property type="project" value="TreeGrafter"/>
</dbReference>
<dbReference type="Proteomes" id="UP000509246">
    <property type="component" value="Chromosome"/>
</dbReference>
<dbReference type="Gene3D" id="3.90.1210.10">
    <property type="entry name" value="Antifreeze-like/N-acetylneuraminic acid synthase C-terminal domain"/>
    <property type="match status" value="1"/>
</dbReference>
<dbReference type="EMBL" id="CP053825">
    <property type="protein sequence ID" value="QKF80159.1"/>
    <property type="molecule type" value="Genomic_DNA"/>
</dbReference>
<dbReference type="InterPro" id="IPR013974">
    <property type="entry name" value="SAF"/>
</dbReference>
<dbReference type="PANTHER" id="PTHR42966">
    <property type="entry name" value="N-ACETYLNEURAMINATE SYNTHASE"/>
    <property type="match status" value="1"/>
</dbReference>
<reference evidence="2 3" key="1">
    <citation type="submission" date="2020-05" db="EMBL/GenBank/DDBJ databases">
        <title>Complete genome sequencing of Campylobacter and Arcobacter type strains.</title>
        <authorList>
            <person name="Miller W.G."/>
            <person name="Yee E."/>
        </authorList>
    </citation>
    <scope>NUCLEOTIDE SEQUENCE [LARGE SCALE GENOMIC DNA]</scope>
    <source>
        <strain evidence="2 3">CCUG 73571</strain>
    </source>
</reference>
<gene>
    <name evidence="2" type="primary">legI</name>
    <name evidence="2" type="ORF">CARM_1264</name>
</gene>
<dbReference type="GeneID" id="56587014"/>
<keyword evidence="2" id="KW-0808">Transferase</keyword>
<dbReference type="KEGG" id="carm:CARM_1264"/>
<evidence type="ECO:0000259" key="1">
    <source>
        <dbReference type="PROSITE" id="PS50844"/>
    </source>
</evidence>
<name>A0A7L5IQ03_9BACT</name>
<dbReference type="InterPro" id="IPR020007">
    <property type="entry name" value="NeuB/NeuA"/>
</dbReference>
<feature type="domain" description="AFP-like" evidence="1">
    <location>
        <begin position="282"/>
        <end position="334"/>
    </location>
</feature>
<evidence type="ECO:0000313" key="3">
    <source>
        <dbReference type="Proteomes" id="UP000509246"/>
    </source>
</evidence>
<dbReference type="AlphaFoldDB" id="A0A7L5IQ03"/>
<sequence>MQKTIIIAEAGVNHNGDINIAKKLIEVASEAGADYVKFQSFIAGDCVSKNAKKAEYQLQTTDENQNQLDMIKKLELSKQDHEILIKHCKKCNIKFLSTAFDLESIDLLVELGVEIFKIPSGEITNLPYLKKIASLNKNIILSTGMATLGEIEKTLEILIQNGTQRDKIIILHCNTEYPTPFEDVNLKAMLTLKNAFHLPIGYSDHTLGITIPIAAVAMGACVIEKHFTLDKTMQGPDHQASLEPDELKAMIRSIRELEQALGDGIKKPSQSESKNKIIARKSLVAKKVIKKGEYFSEENLTTKRPGNGICAMKYDKYLGKIASRDYVEDELIDE</sequence>
<dbReference type="RefSeq" id="WP_139425618.1">
    <property type="nucleotide sequence ID" value="NZ_CBCSFY010000027.1"/>
</dbReference>
<dbReference type="InterPro" id="IPR013785">
    <property type="entry name" value="Aldolase_TIM"/>
</dbReference>